<dbReference type="Gene3D" id="2.40.330.10">
    <property type="entry name" value="DNA-binding pseudobarrel domain"/>
    <property type="match status" value="1"/>
</dbReference>
<dbReference type="Gramene" id="PRQ51868">
    <property type="protein sequence ID" value="PRQ51868"/>
    <property type="gene ID" value="RchiOBHm_Chr2g0149271"/>
</dbReference>
<evidence type="ECO:0000259" key="6">
    <source>
        <dbReference type="PROSITE" id="PS50863"/>
    </source>
</evidence>
<gene>
    <name evidence="7" type="ORF">RchiOBHm_Chr2g0149271</name>
</gene>
<comment type="subcellular location">
    <subcellularLocation>
        <location evidence="1">Nucleus</location>
    </subcellularLocation>
</comment>
<dbReference type="GO" id="GO:0003677">
    <property type="term" value="F:DNA binding"/>
    <property type="evidence" value="ECO:0007669"/>
    <property type="project" value="UniProtKB-KW"/>
</dbReference>
<dbReference type="PROSITE" id="PS50863">
    <property type="entry name" value="B3"/>
    <property type="match status" value="1"/>
</dbReference>
<dbReference type="Pfam" id="PF02362">
    <property type="entry name" value="B3"/>
    <property type="match status" value="1"/>
</dbReference>
<comment type="caution">
    <text evidence="7">The sequence shown here is derived from an EMBL/GenBank/DDBJ whole genome shotgun (WGS) entry which is preliminary data.</text>
</comment>
<dbReference type="PANTHER" id="PTHR31391">
    <property type="entry name" value="B3 DOMAIN-CONTAINING PROTEIN OS11G0197600-RELATED"/>
    <property type="match status" value="1"/>
</dbReference>
<dbReference type="InterPro" id="IPR003340">
    <property type="entry name" value="B3_DNA-bd"/>
</dbReference>
<accession>A0A2P6RZK6</accession>
<dbReference type="EMBL" id="PDCK01000040">
    <property type="protein sequence ID" value="PRQ51868.1"/>
    <property type="molecule type" value="Genomic_DNA"/>
</dbReference>
<keyword evidence="4" id="KW-0804">Transcription</keyword>
<protein>
    <submittedName>
        <fullName evidence="7">Putative transcription factor B3-Domain family</fullName>
    </submittedName>
</protein>
<evidence type="ECO:0000256" key="1">
    <source>
        <dbReference type="ARBA" id="ARBA00004123"/>
    </source>
</evidence>
<evidence type="ECO:0000313" key="8">
    <source>
        <dbReference type="Proteomes" id="UP000238479"/>
    </source>
</evidence>
<organism evidence="7 8">
    <name type="scientific">Rosa chinensis</name>
    <name type="common">China rose</name>
    <dbReference type="NCBI Taxonomy" id="74649"/>
    <lineage>
        <taxon>Eukaryota</taxon>
        <taxon>Viridiplantae</taxon>
        <taxon>Streptophyta</taxon>
        <taxon>Embryophyta</taxon>
        <taxon>Tracheophyta</taxon>
        <taxon>Spermatophyta</taxon>
        <taxon>Magnoliopsida</taxon>
        <taxon>eudicotyledons</taxon>
        <taxon>Gunneridae</taxon>
        <taxon>Pentapetalae</taxon>
        <taxon>rosids</taxon>
        <taxon>fabids</taxon>
        <taxon>Rosales</taxon>
        <taxon>Rosaceae</taxon>
        <taxon>Rosoideae</taxon>
        <taxon>Rosoideae incertae sedis</taxon>
        <taxon>Rosa</taxon>
    </lineage>
</organism>
<dbReference type="InterPro" id="IPR015300">
    <property type="entry name" value="DNA-bd_pseudobarrel_sf"/>
</dbReference>
<proteinExistence type="predicted"/>
<dbReference type="SUPFAM" id="SSF101936">
    <property type="entry name" value="DNA-binding pseudobarrel domain"/>
    <property type="match status" value="1"/>
</dbReference>
<reference evidence="7 8" key="1">
    <citation type="journal article" date="2018" name="Nat. Genet.">
        <title>The Rosa genome provides new insights in the design of modern roses.</title>
        <authorList>
            <person name="Bendahmane M."/>
        </authorList>
    </citation>
    <scope>NUCLEOTIDE SEQUENCE [LARGE SCALE GENOMIC DNA]</scope>
    <source>
        <strain evidence="8">cv. Old Blush</strain>
    </source>
</reference>
<evidence type="ECO:0000256" key="5">
    <source>
        <dbReference type="ARBA" id="ARBA00023242"/>
    </source>
</evidence>
<dbReference type="InterPro" id="IPR044837">
    <property type="entry name" value="REM16-like"/>
</dbReference>
<dbReference type="PANTHER" id="PTHR31391:SF4">
    <property type="entry name" value="B3 DOMAIN-CONTAINING PROTEIN OS03G0184500"/>
    <property type="match status" value="1"/>
</dbReference>
<keyword evidence="5" id="KW-0539">Nucleus</keyword>
<dbReference type="GO" id="GO:0005634">
    <property type="term" value="C:nucleus"/>
    <property type="evidence" value="ECO:0007669"/>
    <property type="project" value="UniProtKB-SubCell"/>
</dbReference>
<feature type="domain" description="TF-B3" evidence="6">
    <location>
        <begin position="1"/>
        <end position="118"/>
    </location>
</feature>
<keyword evidence="3" id="KW-0238">DNA-binding</keyword>
<evidence type="ECO:0000256" key="2">
    <source>
        <dbReference type="ARBA" id="ARBA00023015"/>
    </source>
</evidence>
<dbReference type="AlphaFoldDB" id="A0A2P6RZK6"/>
<name>A0A2P6RZK6_ROSCH</name>
<evidence type="ECO:0000256" key="3">
    <source>
        <dbReference type="ARBA" id="ARBA00023125"/>
    </source>
</evidence>
<dbReference type="CDD" id="cd10017">
    <property type="entry name" value="B3_DNA"/>
    <property type="match status" value="1"/>
</dbReference>
<keyword evidence="2" id="KW-0805">Transcription regulation</keyword>
<keyword evidence="8" id="KW-1185">Reference proteome</keyword>
<evidence type="ECO:0000256" key="4">
    <source>
        <dbReference type="ARBA" id="ARBA00023163"/>
    </source>
</evidence>
<dbReference type="Proteomes" id="UP000238479">
    <property type="component" value="Chromosome 2"/>
</dbReference>
<evidence type="ECO:0000313" key="7">
    <source>
        <dbReference type="EMBL" id="PRQ51868.1"/>
    </source>
</evidence>
<sequence length="138" mass="16149">MMQEPSYLTTALKLDINFAQKYNLSSRNVNLQIPNGSTWPVICSVTNIEEDGIRYTREGVARYRYPSWCIREEVARIRYRGWIKFATDNGLQVGDTCVFEMIKQQPEITFLVHIIQATYATKLHFNNISQNMKLRRIP</sequence>